<dbReference type="EMBL" id="ML119057">
    <property type="protein sequence ID" value="ROT37224.1"/>
    <property type="molecule type" value="Genomic_DNA"/>
</dbReference>
<dbReference type="Proteomes" id="UP000272025">
    <property type="component" value="Unassembled WGS sequence"/>
</dbReference>
<proteinExistence type="predicted"/>
<protein>
    <submittedName>
        <fullName evidence="2">Uncharacterized protein</fullName>
    </submittedName>
</protein>
<dbReference type="AlphaFoldDB" id="A0A3N2PS20"/>
<organism evidence="2 3">
    <name type="scientific">Sodiomyces alkalinus (strain CBS 110278 / VKM F-3762 / F11)</name>
    <name type="common">Alkaliphilic filamentous fungus</name>
    <dbReference type="NCBI Taxonomy" id="1314773"/>
    <lineage>
        <taxon>Eukaryota</taxon>
        <taxon>Fungi</taxon>
        <taxon>Dikarya</taxon>
        <taxon>Ascomycota</taxon>
        <taxon>Pezizomycotina</taxon>
        <taxon>Sordariomycetes</taxon>
        <taxon>Hypocreomycetidae</taxon>
        <taxon>Glomerellales</taxon>
        <taxon>Plectosphaerellaceae</taxon>
        <taxon>Sodiomyces</taxon>
    </lineage>
</organism>
<evidence type="ECO:0000256" key="1">
    <source>
        <dbReference type="SAM" id="MobiDB-lite"/>
    </source>
</evidence>
<keyword evidence="3" id="KW-1185">Reference proteome</keyword>
<feature type="region of interest" description="Disordered" evidence="1">
    <location>
        <begin position="30"/>
        <end position="72"/>
    </location>
</feature>
<evidence type="ECO:0000313" key="2">
    <source>
        <dbReference type="EMBL" id="ROT37224.1"/>
    </source>
</evidence>
<evidence type="ECO:0000313" key="3">
    <source>
        <dbReference type="Proteomes" id="UP000272025"/>
    </source>
</evidence>
<gene>
    <name evidence="2" type="ORF">SODALDRAFT_334308</name>
</gene>
<sequence length="72" mass="7897">MQQDLRFFCGLALFPPFFRWASWLNEAQSRAGHDKKTPCTKKANGSAIGPRSDHVPIGKRSGIDVSHGGTGR</sequence>
<accession>A0A3N2PS20</accession>
<reference evidence="2 3" key="1">
    <citation type="journal article" date="2018" name="Mol. Ecol.">
        <title>The obligate alkalophilic soda-lake fungus Sodiomyces alkalinus has shifted to a protein diet.</title>
        <authorList>
            <person name="Grum-Grzhimaylo A.A."/>
            <person name="Falkoski D.L."/>
            <person name="van den Heuvel J."/>
            <person name="Valero-Jimenez C.A."/>
            <person name="Min B."/>
            <person name="Choi I.G."/>
            <person name="Lipzen A."/>
            <person name="Daum C.G."/>
            <person name="Aanen D.K."/>
            <person name="Tsang A."/>
            <person name="Henrissat B."/>
            <person name="Bilanenko E.N."/>
            <person name="de Vries R.P."/>
            <person name="van Kan J.A.L."/>
            <person name="Grigoriev I.V."/>
            <person name="Debets A.J.M."/>
        </authorList>
    </citation>
    <scope>NUCLEOTIDE SEQUENCE [LARGE SCALE GENOMIC DNA]</scope>
    <source>
        <strain evidence="2 3">F11</strain>
    </source>
</reference>
<name>A0A3N2PS20_SODAK</name>
<dbReference type="GeneID" id="39580647"/>
<dbReference type="RefSeq" id="XP_028465030.1">
    <property type="nucleotide sequence ID" value="XM_028612169.1"/>
</dbReference>